<evidence type="ECO:0000313" key="2">
    <source>
        <dbReference type="EMBL" id="KZF22467.1"/>
    </source>
</evidence>
<feature type="transmembrane region" description="Helical" evidence="1">
    <location>
        <begin position="1502"/>
        <end position="1526"/>
    </location>
</feature>
<accession>A0A165GQD5</accession>
<dbReference type="GeneID" id="28900351"/>
<proteinExistence type="predicted"/>
<keyword evidence="3" id="KW-1185">Reference proteome</keyword>
<dbReference type="RefSeq" id="XP_018188022.1">
    <property type="nucleotide sequence ID" value="XM_018335214.1"/>
</dbReference>
<organism evidence="2 3">
    <name type="scientific">Xylona heveae (strain CBS 132557 / TC161)</name>
    <dbReference type="NCBI Taxonomy" id="1328760"/>
    <lineage>
        <taxon>Eukaryota</taxon>
        <taxon>Fungi</taxon>
        <taxon>Dikarya</taxon>
        <taxon>Ascomycota</taxon>
        <taxon>Pezizomycotina</taxon>
        <taxon>Xylonomycetes</taxon>
        <taxon>Xylonales</taxon>
        <taxon>Xylonaceae</taxon>
        <taxon>Xylona</taxon>
    </lineage>
</organism>
<keyword evidence="1" id="KW-0472">Membrane</keyword>
<keyword evidence="1" id="KW-1133">Transmembrane helix</keyword>
<dbReference type="OrthoDB" id="5383572at2759"/>
<evidence type="ECO:0000256" key="1">
    <source>
        <dbReference type="SAM" id="Phobius"/>
    </source>
</evidence>
<feature type="transmembrane region" description="Helical" evidence="1">
    <location>
        <begin position="1434"/>
        <end position="1452"/>
    </location>
</feature>
<dbReference type="EMBL" id="KV407459">
    <property type="protein sequence ID" value="KZF22467.1"/>
    <property type="molecule type" value="Genomic_DNA"/>
</dbReference>
<gene>
    <name evidence="2" type="ORF">L228DRAFT_268931</name>
</gene>
<reference evidence="2 3" key="1">
    <citation type="journal article" date="2016" name="Fungal Biol.">
        <title>The genome of Xylona heveae provides a window into fungal endophytism.</title>
        <authorList>
            <person name="Gazis R."/>
            <person name="Kuo A."/>
            <person name="Riley R."/>
            <person name="LaButti K."/>
            <person name="Lipzen A."/>
            <person name="Lin J."/>
            <person name="Amirebrahimi M."/>
            <person name="Hesse C.N."/>
            <person name="Spatafora J.W."/>
            <person name="Henrissat B."/>
            <person name="Hainaut M."/>
            <person name="Grigoriev I.V."/>
            <person name="Hibbett D.S."/>
        </authorList>
    </citation>
    <scope>NUCLEOTIDE SEQUENCE [LARGE SCALE GENOMIC DNA]</scope>
    <source>
        <strain evidence="2 3">TC161</strain>
    </source>
</reference>
<dbReference type="STRING" id="1328760.A0A165GQD5"/>
<dbReference type="Proteomes" id="UP000076632">
    <property type="component" value="Unassembled WGS sequence"/>
</dbReference>
<feature type="transmembrane region" description="Helical" evidence="1">
    <location>
        <begin position="1464"/>
        <end position="1482"/>
    </location>
</feature>
<keyword evidence="1" id="KW-0812">Transmembrane</keyword>
<dbReference type="InParanoid" id="A0A165GQD5"/>
<name>A0A165GQD5_XYLHT</name>
<sequence>MGDHGDYEPVFESLITALASLDPLPMEYFAYRLHNKAKLHPFLLGLERYVSGNPNYPPDPPSDSDTLINGYAAWKELTALAIASMGDAIIGVSDSKDKEGLKSNISKTNAESRYLDVMTSLLGFCLGEHINNKMQEMGLRSLRTLADLPGFLEYYKDMIQSERFIRNRVRIDGLKGNHLFSICLLFIVDNLRDPDLSIPGLDPNFQRTLACETLNIWSHTIWAHRAEDNPELSTEDVLTFCGRHATLGLCPPTESGLLQPTPTFNVLKEFYENVADSTVFDDAEYTSAVQSGLSRIDDSEDIINEWQSYCQVLSSTYVANAKGYWQSGADAAFSAMDWNTVKGWMANCYGWERDTGLYFTRPDITVITNDPLTARGSGAVFLPGTHIQLPNGTSCPIEQLKAGDHVLTTKNPPISVALEKPPIRRQCHARWIAFNGGKPFTTTSQVFSTTTGLRAVDPDEAQTQNPFQKVEPLAVGHLLYYMQGDRCTTFEIKSIEESNDPTMQTAYSVPLNEAHPTHYAGGYQVALNRPEHTLGAVAEALRAVPGSKRLSLLAMIEEAQALLLKYDARVIHSRLNWELFGQYESPDGEQPPATHKTQNISPGDLRKVVIQRSKSRAGRGVPLHSGRVRTFSLSHCRESYVPAGYVLPALAIVDGYLVVNDEVQLKSTYESQRRVFRWTRELPQQKLFEHGAVRVDSRGTGGNGVIYLSNDSESTQTQNGDQIYPFRARLGRWTYDGDSDDDDDDDGTFEIGRWNVQYDRSVWEEDTEKTQPDDPIDGGQLVDVQAPYNVIQVQIPVLDQLQTQINSKFRQNLGNFYTTSCYIDKSGREKVCIRLDKSALMPFISDSGMDVETLEVSFKDAIGVDLTLPVLFQEMTLSYNPLYTKLTGAWYEYDPTKRGMKGNRHLVVGTPGDDAKSSYEARLRSKVSHAYATDLNPAERLPARVTEDLLRDIEPDIDALVEFSVYDEKDVHNTSQSLIHDMMLFHMNPDDRDQFMDVSKPDLPSELGSSLPQNLKDFFRNKYGPAFICRSIGRTAKYVSSFTEKEKRQLWYWWEGNSKNSLAQSQEYNDLNGIASRAAMHQLYDKAFLNTYIDSSQGAEGWANDLFKAISSKRVIRAYAAHPIADNGNNLVNKQCCLLDALDTSKSFADCWFKEFVGYVASDPTLNYPYIDEDKDLAGQWIADAMEQLILQVLDNNSQINQQVREALQEQINEFEKANNLDQTKTIEERTAAIMVVSGTLMTQMGNWISAIGMGLSTAFGGTKLFQWVSEGFEQAAKKAAFQIFQAAYTLFGLVNDWSILSTSQRITVILQTLQMVVNGISNAMDAWKQFMSGNSQSADTAIALTKLNESVGDSITKNIEELADTVDEIYGEEGAAWEKLSDRITGNGIPSSQETVVEDEIWDESLDKPAADVPPGGEEQADKFSISGKALRVLNVILGIGLVIAMTFSLARDWDNLSTPGKIINTLTVVTQALTVLIDVFETGVELGFWVTTEVLSAALSVVGAVLAVVGVVLMFISLLMNLFMGDPPEDPIEKYIENTGKPLIDSFDSAPDPKLTYTLSPQQILSKHLTSIRVTATNNSADQVSFPFLTITLLGGGDLACLFKHDIDAVIELVSDTDGSKDHEGHTYVTPASTVGATLPTPSKIGTKSIYYQYDLRVAGPKNEGENSLSALVLDPGQSFSSVWTGYINDRGNDNDSSWSYIDIVESTTLDKTNKQISILRM</sequence>
<evidence type="ECO:0000313" key="3">
    <source>
        <dbReference type="Proteomes" id="UP000076632"/>
    </source>
</evidence>
<dbReference type="OMA" id="WELFGQY"/>
<protein>
    <submittedName>
        <fullName evidence="2">Uncharacterized protein</fullName>
    </submittedName>
</protein>